<feature type="transmembrane region" description="Helical" evidence="1">
    <location>
        <begin position="132"/>
        <end position="150"/>
    </location>
</feature>
<keyword evidence="3" id="KW-1185">Reference proteome</keyword>
<evidence type="ECO:0000313" key="2">
    <source>
        <dbReference type="EMBL" id="CAH0374931.1"/>
    </source>
</evidence>
<dbReference type="AlphaFoldDB" id="A0A8J2SQ11"/>
<comment type="caution">
    <text evidence="2">The sequence shown here is derived from an EMBL/GenBank/DDBJ whole genome shotgun (WGS) entry which is preliminary data.</text>
</comment>
<gene>
    <name evidence="2" type="ORF">PECAL_4P22440</name>
</gene>
<protein>
    <submittedName>
        <fullName evidence="2">Uncharacterized protein</fullName>
    </submittedName>
</protein>
<keyword evidence="1" id="KW-0812">Transmembrane</keyword>
<feature type="transmembrane region" description="Helical" evidence="1">
    <location>
        <begin position="200"/>
        <end position="225"/>
    </location>
</feature>
<name>A0A8J2SQ11_9STRA</name>
<feature type="transmembrane region" description="Helical" evidence="1">
    <location>
        <begin position="35"/>
        <end position="56"/>
    </location>
</feature>
<evidence type="ECO:0000256" key="1">
    <source>
        <dbReference type="SAM" id="Phobius"/>
    </source>
</evidence>
<reference evidence="2" key="1">
    <citation type="submission" date="2021-11" db="EMBL/GenBank/DDBJ databases">
        <authorList>
            <consortium name="Genoscope - CEA"/>
            <person name="William W."/>
        </authorList>
    </citation>
    <scope>NUCLEOTIDE SEQUENCE</scope>
</reference>
<keyword evidence="1" id="KW-0472">Membrane</keyword>
<feature type="transmembrane region" description="Helical" evidence="1">
    <location>
        <begin position="157"/>
        <end position="180"/>
    </location>
</feature>
<dbReference type="OrthoDB" id="496634at2759"/>
<keyword evidence="1" id="KW-1133">Transmembrane helix</keyword>
<dbReference type="EMBL" id="CAKKNE010000004">
    <property type="protein sequence ID" value="CAH0374931.1"/>
    <property type="molecule type" value="Genomic_DNA"/>
</dbReference>
<proteinExistence type="predicted"/>
<organism evidence="2 3">
    <name type="scientific">Pelagomonas calceolata</name>
    <dbReference type="NCBI Taxonomy" id="35677"/>
    <lineage>
        <taxon>Eukaryota</taxon>
        <taxon>Sar</taxon>
        <taxon>Stramenopiles</taxon>
        <taxon>Ochrophyta</taxon>
        <taxon>Pelagophyceae</taxon>
        <taxon>Pelagomonadales</taxon>
        <taxon>Pelagomonadaceae</taxon>
        <taxon>Pelagomonas</taxon>
    </lineage>
</organism>
<sequence>MPIVVAHVIVGYLVATTGAAVYLHAKTHAVNTTQIFLAFFCSLNALICFWELALAYRIDVIKRLAGELRKGTKDAQSDRFRVVGRFFLLPCPVRQWFSLTFWARVWWTYALYDPSYADRTTFGFWIDVSNGHVTLLPTLLCLVGMTYDVLDARTFGIINLLAFYQEFVGTVIYFCTYFFNGRHRGKSALEVGVFVGLTNGLWFAGPLVGIWAALQCVYSGSYAVFR</sequence>
<evidence type="ECO:0000313" key="3">
    <source>
        <dbReference type="Proteomes" id="UP000789595"/>
    </source>
</evidence>
<dbReference type="Proteomes" id="UP000789595">
    <property type="component" value="Unassembled WGS sequence"/>
</dbReference>
<accession>A0A8J2SQ11</accession>